<dbReference type="EMBL" id="CP097357">
    <property type="protein sequence ID" value="UYV29869.1"/>
    <property type="molecule type" value="Genomic_DNA"/>
</dbReference>
<keyword evidence="1" id="KW-0614">Plasmid</keyword>
<accession>A0AA46USE0</accession>
<geneLocation type="plasmid" evidence="1 2">
    <name>pVP-16-VB00198-1</name>
</geneLocation>
<evidence type="ECO:0000313" key="2">
    <source>
        <dbReference type="Proteomes" id="UP001163036"/>
    </source>
</evidence>
<protein>
    <submittedName>
        <fullName evidence="1">Uncharacterized protein</fullName>
    </submittedName>
</protein>
<name>A0AA46USE0_VIBPH</name>
<dbReference type="Proteomes" id="UP001163036">
    <property type="component" value="Plasmid pVP-16-VB00198-1"/>
</dbReference>
<proteinExistence type="predicted"/>
<dbReference type="AlphaFoldDB" id="A0AA46USE0"/>
<dbReference type="RefSeq" id="WP_053317781.1">
    <property type="nucleotide sequence ID" value="NZ_CP062152.1"/>
</dbReference>
<evidence type="ECO:0000313" key="1">
    <source>
        <dbReference type="EMBL" id="UYV29869.1"/>
    </source>
</evidence>
<gene>
    <name evidence="1" type="ORF">M5598_28205</name>
</gene>
<reference evidence="1" key="1">
    <citation type="submission" date="2022-05" db="EMBL/GenBank/DDBJ databases">
        <title>Megaplasmid of Vibrio parahaemolyticus.</title>
        <authorList>
            <person name="Strauch E."/>
            <person name="Borowiak M."/>
        </authorList>
    </citation>
    <scope>NUCLEOTIDE SEQUENCE</scope>
    <source>
        <strain evidence="1">16-VB00198</strain>
        <plasmid evidence="1">pVP-16-VB00198-1</plasmid>
    </source>
</reference>
<sequence length="208" mass="23825">MNSEITVDKKIRELKEGASLKNKFYLFDNKNGMLKKIALSKMEACDLSTYKDLINNTECEVISCSCLVKNGKVVAIYDANVYHLTMNSDFTFNFEDSLISNASKRYVKLLVEREFVDSDYAYILTNLASKLGLVREIKMDNIQSLIPSCSVEYEKLTVTQHMLNKESNDDKERKHYQSALEMYNREVALGLKVDKAVHSQLKDTCAKM</sequence>
<organism evidence="1 2">
    <name type="scientific">Vibrio parahaemolyticus</name>
    <dbReference type="NCBI Taxonomy" id="670"/>
    <lineage>
        <taxon>Bacteria</taxon>
        <taxon>Pseudomonadati</taxon>
        <taxon>Pseudomonadota</taxon>
        <taxon>Gammaproteobacteria</taxon>
        <taxon>Vibrionales</taxon>
        <taxon>Vibrionaceae</taxon>
        <taxon>Vibrio</taxon>
    </lineage>
</organism>